<dbReference type="OrthoDB" id="5308060at2759"/>
<evidence type="ECO:0000256" key="1">
    <source>
        <dbReference type="SAM" id="Phobius"/>
    </source>
</evidence>
<sequence>MSSRDQDFVDGLFSAGHSLFSKGSRVMYAVAERVASKVREVQDREGGDLSALKADSGAIGRWSYVKQVFLSARGQQKRAIFGLGVAAGALVLFWQARALWSVPPRLAASQAKCVLVFGDMRDPIVRSQVMDLYRRGFMVFLCSTNAKAFRERQEDDDFLRHIDPHSASDLASFIQFLEKTSDVQCQLASILFMPNLAYYPPGEVPLSRLECELRSNVLVYYNALLEVVRRIQGPAIQVILFNPSLSFNLAVSQHPAELFVSALMTGVHQSLKRHHRLNAYMIHVGALKLGAQPSNYKYLGFNGSNINEELLRPVYNLIMTHSGNIIQRSWLWLTTLGSLRCDYYYGKYSRLSTIPFISRFINGRPWSSATGPRDSAAAFR</sequence>
<dbReference type="Proteomes" id="UP000515788">
    <property type="component" value="Chromosome 6"/>
</dbReference>
<keyword evidence="3" id="KW-1185">Reference proteome</keyword>
<keyword evidence="1" id="KW-0812">Transmembrane</keyword>
<protein>
    <recommendedName>
        <fullName evidence="4">DUF1776-domain-containing protein</fullName>
    </recommendedName>
</protein>
<reference evidence="2 3" key="1">
    <citation type="submission" date="2020-06" db="EMBL/GenBank/DDBJ databases">
        <title>The yeast mating-type switching endonuclease HO is a domesticated member of an unorthodox homing genetic element family.</title>
        <authorList>
            <person name="Coughlan A.Y."/>
            <person name="Lombardi L."/>
            <person name="Braun-Galleani S."/>
            <person name="Martos A.R."/>
            <person name="Galeote V."/>
            <person name="Bigey F."/>
            <person name="Dequin S."/>
            <person name="Byrne K.P."/>
            <person name="Wolfe K.H."/>
        </authorList>
    </citation>
    <scope>NUCLEOTIDE SEQUENCE [LARGE SCALE GENOMIC DNA]</scope>
    <source>
        <strain evidence="2 3">CBS764</strain>
    </source>
</reference>
<gene>
    <name evidence="2" type="ORF">HG536_0F02370</name>
</gene>
<dbReference type="AlphaFoldDB" id="A0A7G3ZK76"/>
<proteinExistence type="predicted"/>
<dbReference type="EMBL" id="CP059251">
    <property type="protein sequence ID" value="QLL33912.1"/>
    <property type="molecule type" value="Genomic_DNA"/>
</dbReference>
<dbReference type="InterPro" id="IPR013952">
    <property type="entry name" value="DUF1776_fun"/>
</dbReference>
<dbReference type="Pfam" id="PF08643">
    <property type="entry name" value="DUF1776"/>
    <property type="match status" value="1"/>
</dbReference>
<organism evidence="2 3">
    <name type="scientific">Torulaspora globosa</name>
    <dbReference type="NCBI Taxonomy" id="48254"/>
    <lineage>
        <taxon>Eukaryota</taxon>
        <taxon>Fungi</taxon>
        <taxon>Dikarya</taxon>
        <taxon>Ascomycota</taxon>
        <taxon>Saccharomycotina</taxon>
        <taxon>Saccharomycetes</taxon>
        <taxon>Saccharomycetales</taxon>
        <taxon>Saccharomycetaceae</taxon>
        <taxon>Torulaspora</taxon>
    </lineage>
</organism>
<evidence type="ECO:0000313" key="3">
    <source>
        <dbReference type="Proteomes" id="UP000515788"/>
    </source>
</evidence>
<accession>A0A7G3ZK76</accession>
<feature type="transmembrane region" description="Helical" evidence="1">
    <location>
        <begin position="79"/>
        <end position="100"/>
    </location>
</feature>
<dbReference type="GeneID" id="59327127"/>
<dbReference type="RefSeq" id="XP_037140586.1">
    <property type="nucleotide sequence ID" value="XM_037284690.1"/>
</dbReference>
<keyword evidence="1" id="KW-1133">Transmembrane helix</keyword>
<dbReference type="KEGG" id="tgb:HG536_0F02370"/>
<evidence type="ECO:0008006" key="4">
    <source>
        <dbReference type="Google" id="ProtNLM"/>
    </source>
</evidence>
<keyword evidence="1" id="KW-0472">Membrane</keyword>
<evidence type="ECO:0000313" key="2">
    <source>
        <dbReference type="EMBL" id="QLL33912.1"/>
    </source>
</evidence>
<name>A0A7G3ZK76_9SACH</name>